<proteinExistence type="predicted"/>
<dbReference type="EMBL" id="QWIN01000085">
    <property type="protein sequence ID" value="RMY59780.1"/>
    <property type="molecule type" value="Genomic_DNA"/>
</dbReference>
<sequence>MSRAVLGRAWRRCLLHQTNPHLKRHRTTIRLASTSVGLDGRKPTGQIPPYDVFKRIEYPSGAEKRKPGNWISILEAGLPSNLRSGENDVSSQSLDVADCAELLVAAQSTINDPRGVDVLYHLGIVEGRWRAVVWLVKNLVETFASARNTDGRLSQADLPWKFHDSLEDFTQNPTSLELSQLPGNGMIRSAVSPTLHELTDDLKPENLTRGERLKSAVLGQIWRSLGNMILACNDGVVKPEILEIIAYLHHQEIMPATIYSQKPGDDESAIQQPPTLHLLSSRILTSLSDAAWRAHEKAVAAEAREKGGAYRELRPEIPGMAYRVNVAGLRPEIWLELVLWACLHGGWIAEGSAILNAISRQSPKWKPLSWRSLVPEGDAGGMPNWDKLDYLFNTRTSSSMDQPNFPAVDVKNTISNEVVDAYVDALLSVINVGAGNRGIYPQYVLSSLNVLKKFLERSGFTFSGGSWETVALRFVESRMHQGINNHELDQLRHLASRFGHDSAHTRVKPLPEYVTDASAFYLGLCHQAIKAEVKAGNLDAALGIFKTLQDYTDNNKRQAVEEFFALIQKAPLTVEENLFASSSPQVDFPAFDLQIPPSLLGSLLELITNAGSASKDQSVLEIGKWMLYSSDIDRPLIPEDMYTHPDVAAALIKFASQTVDYPLLAKVINARSQENEKSAEGPKLPTHVAQAFLDAQVRLHRWQPAARILQYIRSTDDARWNLVNLSLLAREMILLRQSALTGDQDSERSLSRAQGLFTSMIRQQDEDLGSKVDHKRNQATCFLIMLAAIDSYWARFCLDLRSFAGHHVMDLSPKSFTNLLEAVTKVYGSAAGRRLLGIFWSHPVRQTQEQQRKANGKQMPWTRPNLIEKPQMQRGEVILPGQKGDPIVIYGGIRPNILTVSTIFNQALDELREQRAGDGEKKTEGDKSEAKLDPNPDMGNENAEGLDLSPLGMVIWAARTLRRLSMDAENIRQELLKVLDSSEVDDLREELPFLFAEHENEADTLDRLEVADETG</sequence>
<dbReference type="AlphaFoldDB" id="A0A3M7D6C4"/>
<reference evidence="2 3" key="1">
    <citation type="journal article" date="2018" name="BMC Genomics">
        <title>Genomic evidence for intraspecific hybridization in a clonal and extremely halotolerant yeast.</title>
        <authorList>
            <person name="Gostincar C."/>
            <person name="Stajich J.E."/>
            <person name="Zupancic J."/>
            <person name="Zalar P."/>
            <person name="Gunde-Cimerman N."/>
        </authorList>
    </citation>
    <scope>NUCLEOTIDE SEQUENCE [LARGE SCALE GENOMIC DNA]</scope>
    <source>
        <strain evidence="2 3">EXF-151</strain>
    </source>
</reference>
<evidence type="ECO:0000313" key="3">
    <source>
        <dbReference type="Proteomes" id="UP000270230"/>
    </source>
</evidence>
<evidence type="ECO:0000256" key="1">
    <source>
        <dbReference type="SAM" id="MobiDB-lite"/>
    </source>
</evidence>
<dbReference type="Proteomes" id="UP000270230">
    <property type="component" value="Unassembled WGS sequence"/>
</dbReference>
<evidence type="ECO:0000313" key="2">
    <source>
        <dbReference type="EMBL" id="RMY59780.1"/>
    </source>
</evidence>
<dbReference type="OrthoDB" id="5341924at2759"/>
<protein>
    <submittedName>
        <fullName evidence="2">Uncharacterized protein</fullName>
    </submittedName>
</protein>
<feature type="region of interest" description="Disordered" evidence="1">
    <location>
        <begin position="914"/>
        <end position="945"/>
    </location>
</feature>
<gene>
    <name evidence="2" type="ORF">D0865_01887</name>
</gene>
<accession>A0A3M7D6C4</accession>
<organism evidence="2 3">
    <name type="scientific">Hortaea werneckii</name>
    <name type="common">Black yeast</name>
    <name type="synonym">Cladosporium werneckii</name>
    <dbReference type="NCBI Taxonomy" id="91943"/>
    <lineage>
        <taxon>Eukaryota</taxon>
        <taxon>Fungi</taxon>
        <taxon>Dikarya</taxon>
        <taxon>Ascomycota</taxon>
        <taxon>Pezizomycotina</taxon>
        <taxon>Dothideomycetes</taxon>
        <taxon>Dothideomycetidae</taxon>
        <taxon>Mycosphaerellales</taxon>
        <taxon>Teratosphaeriaceae</taxon>
        <taxon>Hortaea</taxon>
    </lineage>
</organism>
<feature type="compositionally biased region" description="Basic and acidic residues" evidence="1">
    <location>
        <begin position="914"/>
        <end position="934"/>
    </location>
</feature>
<name>A0A3M7D6C4_HORWE</name>
<comment type="caution">
    <text evidence="2">The sequence shown here is derived from an EMBL/GenBank/DDBJ whole genome shotgun (WGS) entry which is preliminary data.</text>
</comment>